<evidence type="ECO:0000313" key="11">
    <source>
        <dbReference type="Proteomes" id="UP000319818"/>
    </source>
</evidence>
<evidence type="ECO:0000256" key="6">
    <source>
        <dbReference type="ARBA" id="ARBA00022989"/>
    </source>
</evidence>
<dbReference type="GO" id="GO:0005886">
    <property type="term" value="C:plasma membrane"/>
    <property type="evidence" value="ECO:0007669"/>
    <property type="project" value="UniProtKB-SubCell"/>
</dbReference>
<protein>
    <submittedName>
        <fullName evidence="10">Dolichyl-phosphate-mannose-protein mannosyltransferase</fullName>
    </submittedName>
</protein>
<comment type="caution">
    <text evidence="10">The sequence shown here is derived from an EMBL/GenBank/DDBJ whole genome shotgun (WGS) entry which is preliminary data.</text>
</comment>
<feature type="transmembrane region" description="Helical" evidence="8">
    <location>
        <begin position="239"/>
        <end position="261"/>
    </location>
</feature>
<dbReference type="GO" id="GO:0009103">
    <property type="term" value="P:lipopolysaccharide biosynthetic process"/>
    <property type="evidence" value="ECO:0007669"/>
    <property type="project" value="UniProtKB-ARBA"/>
</dbReference>
<feature type="transmembrane region" description="Helical" evidence="8">
    <location>
        <begin position="77"/>
        <end position="95"/>
    </location>
</feature>
<evidence type="ECO:0000256" key="2">
    <source>
        <dbReference type="ARBA" id="ARBA00022475"/>
    </source>
</evidence>
<keyword evidence="11" id="KW-1185">Reference proteome</keyword>
<evidence type="ECO:0000256" key="4">
    <source>
        <dbReference type="ARBA" id="ARBA00022679"/>
    </source>
</evidence>
<keyword evidence="3 10" id="KW-0328">Glycosyltransferase</keyword>
<dbReference type="PANTHER" id="PTHR33908:SF11">
    <property type="entry name" value="MEMBRANE PROTEIN"/>
    <property type="match status" value="1"/>
</dbReference>
<feature type="domain" description="Glycosyltransferase RgtA/B/C/D-like" evidence="9">
    <location>
        <begin position="54"/>
        <end position="213"/>
    </location>
</feature>
<reference evidence="10 11" key="1">
    <citation type="submission" date="2019-06" db="EMBL/GenBank/DDBJ databases">
        <title>Sequencing the genomes of 1000 actinobacteria strains.</title>
        <authorList>
            <person name="Klenk H.-P."/>
        </authorList>
    </citation>
    <scope>NUCLEOTIDE SEQUENCE [LARGE SCALE GENOMIC DNA]</scope>
    <source>
        <strain evidence="10 11">DSM 45511</strain>
    </source>
</reference>
<organism evidence="10 11">
    <name type="scientific">Pseudonocardia cypriaca</name>
    <dbReference type="NCBI Taxonomy" id="882449"/>
    <lineage>
        <taxon>Bacteria</taxon>
        <taxon>Bacillati</taxon>
        <taxon>Actinomycetota</taxon>
        <taxon>Actinomycetes</taxon>
        <taxon>Pseudonocardiales</taxon>
        <taxon>Pseudonocardiaceae</taxon>
        <taxon>Pseudonocardia</taxon>
    </lineage>
</organism>
<dbReference type="EMBL" id="VFPH01000001">
    <property type="protein sequence ID" value="TQM44157.1"/>
    <property type="molecule type" value="Genomic_DNA"/>
</dbReference>
<keyword evidence="4 10" id="KW-0808">Transferase</keyword>
<dbReference type="AlphaFoldDB" id="A0A543GDM4"/>
<dbReference type="InterPro" id="IPR038731">
    <property type="entry name" value="RgtA/B/C-like"/>
</dbReference>
<feature type="transmembrane region" description="Helical" evidence="8">
    <location>
        <begin position="172"/>
        <end position="198"/>
    </location>
</feature>
<feature type="transmembrane region" description="Helical" evidence="8">
    <location>
        <begin position="273"/>
        <end position="290"/>
    </location>
</feature>
<evidence type="ECO:0000313" key="10">
    <source>
        <dbReference type="EMBL" id="TQM44157.1"/>
    </source>
</evidence>
<dbReference type="Proteomes" id="UP000319818">
    <property type="component" value="Unassembled WGS sequence"/>
</dbReference>
<evidence type="ECO:0000256" key="1">
    <source>
        <dbReference type="ARBA" id="ARBA00004651"/>
    </source>
</evidence>
<dbReference type="InterPro" id="IPR050297">
    <property type="entry name" value="LipidA_mod_glycosyltrf_83"/>
</dbReference>
<evidence type="ECO:0000256" key="5">
    <source>
        <dbReference type="ARBA" id="ARBA00022692"/>
    </source>
</evidence>
<keyword evidence="5 8" id="KW-0812">Transmembrane</keyword>
<evidence type="ECO:0000256" key="7">
    <source>
        <dbReference type="ARBA" id="ARBA00023136"/>
    </source>
</evidence>
<name>A0A543GDM4_9PSEU</name>
<sequence>MIDPPRVRVAWGGLAALAGAVAALLLATSGRYGYHRDELYFLRAGREAAFGYVDQPPLTPLLARAMDALLPGSLTGLRLPSVLASALVVLLTGLIARELGGGRGAQLLAAASMGVSAVLLAVGHLLSTTTFDLLAWTALTWLLARSLRDGGPIWLATGAVAGLALQNKSLPLVLLAGVLVGVLAVGPRAALASVWPWLGTAGALAIWAPNLAWQAANGFPVFTLAGAIAGGSSASSEPWYLFVPFQLVLVSPLLVPVWVLGWWRLARDPALRTWRSFAVAYVLVAVLFLVTGGKPYYLAGFFPLLLAAGAPAVVAWAARGARRVRSGLLVAALALSLAMSAFLMLPLVPVGDLARTPVPDVSSDAGETVGWPEFAATVAAVHERVPAGERVAVLTGNYGEAGAVDRFLPALAPAHSGHNAYWAWGPPPEDAATLIVVGVDEARLRQWFGRVELAARIDNGVGLDNDEQGEPVWLVRERRIPWSQLWPQLRDIG</sequence>
<evidence type="ECO:0000259" key="9">
    <source>
        <dbReference type="Pfam" id="PF13231"/>
    </source>
</evidence>
<keyword evidence="2" id="KW-1003">Cell membrane</keyword>
<dbReference type="PANTHER" id="PTHR33908">
    <property type="entry name" value="MANNOSYLTRANSFERASE YKCB-RELATED"/>
    <property type="match status" value="1"/>
</dbReference>
<keyword evidence="6 8" id="KW-1133">Transmembrane helix</keyword>
<dbReference type="OrthoDB" id="5166595at2"/>
<evidence type="ECO:0000256" key="3">
    <source>
        <dbReference type="ARBA" id="ARBA00022676"/>
    </source>
</evidence>
<evidence type="ECO:0000256" key="8">
    <source>
        <dbReference type="SAM" id="Phobius"/>
    </source>
</evidence>
<dbReference type="GO" id="GO:0016763">
    <property type="term" value="F:pentosyltransferase activity"/>
    <property type="evidence" value="ECO:0007669"/>
    <property type="project" value="TreeGrafter"/>
</dbReference>
<gene>
    <name evidence="10" type="ORF">FB388_1519</name>
</gene>
<dbReference type="Pfam" id="PF13231">
    <property type="entry name" value="PMT_2"/>
    <property type="match status" value="1"/>
</dbReference>
<feature type="transmembrane region" description="Helical" evidence="8">
    <location>
        <begin position="328"/>
        <end position="348"/>
    </location>
</feature>
<accession>A0A543GDM4</accession>
<feature type="transmembrane region" description="Helical" evidence="8">
    <location>
        <begin position="107"/>
        <end position="126"/>
    </location>
</feature>
<proteinExistence type="predicted"/>
<dbReference type="RefSeq" id="WP_142098736.1">
    <property type="nucleotide sequence ID" value="NZ_VFPH01000001.1"/>
</dbReference>
<comment type="subcellular location">
    <subcellularLocation>
        <location evidence="1">Cell membrane</location>
        <topology evidence="1">Multi-pass membrane protein</topology>
    </subcellularLocation>
</comment>
<keyword evidence="7 8" id="KW-0472">Membrane</keyword>
<feature type="transmembrane region" description="Helical" evidence="8">
    <location>
        <begin position="296"/>
        <end position="316"/>
    </location>
</feature>